<reference evidence="5" key="1">
    <citation type="journal article" date="2020" name="mSystems">
        <title>Genome- and Community-Level Interaction Insights into Carbon Utilization and Element Cycling Functions of Hydrothermarchaeota in Hydrothermal Sediment.</title>
        <authorList>
            <person name="Zhou Z."/>
            <person name="Liu Y."/>
            <person name="Xu W."/>
            <person name="Pan J."/>
            <person name="Luo Z.H."/>
            <person name="Li M."/>
        </authorList>
    </citation>
    <scope>NUCLEOTIDE SEQUENCE [LARGE SCALE GENOMIC DNA]</scope>
    <source>
        <strain evidence="5">SpSt-210</strain>
    </source>
</reference>
<dbReference type="InterPro" id="IPR042096">
    <property type="entry name" value="Dihydro-acid_dehy_C"/>
</dbReference>
<gene>
    <name evidence="5" type="ORF">ENP34_10785</name>
</gene>
<dbReference type="InterPro" id="IPR037237">
    <property type="entry name" value="IlvD/EDD_N"/>
</dbReference>
<dbReference type="EMBL" id="DSIY01000252">
    <property type="protein sequence ID" value="HEG91906.1"/>
    <property type="molecule type" value="Genomic_DNA"/>
</dbReference>
<comment type="caution">
    <text evidence="5">The sequence shown here is derived from an EMBL/GenBank/DDBJ whole genome shotgun (WGS) entry which is preliminary data.</text>
</comment>
<dbReference type="GO" id="GO:0016836">
    <property type="term" value="F:hydro-lyase activity"/>
    <property type="evidence" value="ECO:0007669"/>
    <property type="project" value="TreeGrafter"/>
</dbReference>
<dbReference type="Pfam" id="PF00920">
    <property type="entry name" value="ILVD_EDD_N"/>
    <property type="match status" value="1"/>
</dbReference>
<evidence type="ECO:0000256" key="1">
    <source>
        <dbReference type="ARBA" id="ARBA00006486"/>
    </source>
</evidence>
<protein>
    <submittedName>
        <fullName evidence="5">Dihydroxy-acid dehydratase</fullName>
    </submittedName>
</protein>
<sequence>MRQLRSVLPVGSPRWAARLAHWRVLGLGADSLEKPKIAIVNSSSELAVCYSHLDEVARRLKAAILAAGGVPFEIRTVAPSDFITSVGAYGGYILSSRDLIAFDIEAMVEGAMLDGMVCLSSCDKTLPGHLIAAARLDIPTLILPCGYQPSGCCHGERVDLEEVFVRASHYVVERDEEILRWLTECAAESVQGPGVCSGLGTANTMHMIAEALGMTLFGTTPVRANSPKMWEAVKRAGARIVEMVLEDLRPSRILTPAAFRNAATLLLAIGGSLNAEKHLQAVAGAGGIDVDIFALLEELYETVPLLVEVRPNGETSIEELEDSGGAAACLKELAPLLDQSTLTVEGRTLGEHLQRVSPREGTGPIASLAAPKRRWSTLMPVRGSLAPRGAFVRSTAWVQEHSGRPFVGRAMVFEDQESILAALREGRIGPGTAVVLRGQGLRGQPGMGMTSMAAFALARSDLVSSVALITDGQISGLVNQGLVVAEVTPEAVSEDSPLGRLQDGDPISVDTAARRVDVLVDEAVLWQRPPYRKPGARPKGWLGIYAQLVTDTRKGALVGPP</sequence>
<dbReference type="SUPFAM" id="SSF143975">
    <property type="entry name" value="IlvD/EDD N-terminal domain-like"/>
    <property type="match status" value="1"/>
</dbReference>
<dbReference type="PANTHER" id="PTHR43661:SF3">
    <property type="entry name" value="D-XYLONATE DEHYDRATASE YAGF-RELATED"/>
    <property type="match status" value="1"/>
</dbReference>
<dbReference type="InterPro" id="IPR056740">
    <property type="entry name" value="ILV_EDD_C"/>
</dbReference>
<comment type="similarity">
    <text evidence="1">Belongs to the IlvD/Edd family.</text>
</comment>
<keyword evidence="2" id="KW-0456">Lyase</keyword>
<dbReference type="Gene3D" id="3.50.30.80">
    <property type="entry name" value="IlvD/EDD C-terminal domain-like"/>
    <property type="match status" value="1"/>
</dbReference>
<accession>A0A831TGG8</accession>
<dbReference type="InterPro" id="IPR000581">
    <property type="entry name" value="ILV_EDD_N"/>
</dbReference>
<feature type="domain" description="Dihydroxy-acid/6-phosphogluconate dehydratase N-terminal" evidence="3">
    <location>
        <begin position="34"/>
        <end position="351"/>
    </location>
</feature>
<dbReference type="SUPFAM" id="SSF52016">
    <property type="entry name" value="LeuD/IlvD-like"/>
    <property type="match status" value="1"/>
</dbReference>
<dbReference type="InterPro" id="IPR020558">
    <property type="entry name" value="DiOHA_6PGluconate_deHydtase_CS"/>
</dbReference>
<evidence type="ECO:0000259" key="4">
    <source>
        <dbReference type="Pfam" id="PF24877"/>
    </source>
</evidence>
<evidence type="ECO:0000313" key="5">
    <source>
        <dbReference type="EMBL" id="HEG91906.1"/>
    </source>
</evidence>
<dbReference type="PANTHER" id="PTHR43661">
    <property type="entry name" value="D-XYLONATE DEHYDRATASE"/>
    <property type="match status" value="1"/>
</dbReference>
<dbReference type="GO" id="GO:0005829">
    <property type="term" value="C:cytosol"/>
    <property type="evidence" value="ECO:0007669"/>
    <property type="project" value="TreeGrafter"/>
</dbReference>
<evidence type="ECO:0000259" key="3">
    <source>
        <dbReference type="Pfam" id="PF00920"/>
    </source>
</evidence>
<evidence type="ECO:0000256" key="2">
    <source>
        <dbReference type="ARBA" id="ARBA00023239"/>
    </source>
</evidence>
<dbReference type="Pfam" id="PF24877">
    <property type="entry name" value="ILV_EDD_C"/>
    <property type="match status" value="1"/>
</dbReference>
<dbReference type="AlphaFoldDB" id="A0A831TGG8"/>
<name>A0A831TGG8_9BACT</name>
<organism evidence="5">
    <name type="scientific">Thermorudis peleae</name>
    <dbReference type="NCBI Taxonomy" id="1382356"/>
    <lineage>
        <taxon>Bacteria</taxon>
        <taxon>Pseudomonadati</taxon>
        <taxon>Thermomicrobiota</taxon>
        <taxon>Thermomicrobia</taxon>
        <taxon>Thermomicrobia incertae sedis</taxon>
        <taxon>Thermorudis</taxon>
    </lineage>
</organism>
<feature type="domain" description="Dihydroxy-acid/6-phosphogluconate dehydratase C-terminal" evidence="4">
    <location>
        <begin position="365"/>
        <end position="556"/>
    </location>
</feature>
<dbReference type="PROSITE" id="PS00886">
    <property type="entry name" value="ILVD_EDD_1"/>
    <property type="match status" value="1"/>
</dbReference>
<proteinExistence type="inferred from homology"/>